<sequence length="135" mass="14554">MWWVSDHGRIGTVNPATGTVRSIHRPGEEIENSCSTGPDGAYVATKLSRANGILYAYTKPANAQGVDAWYLTGIDWRTGRTRFRIPTGTGDAVNNNWSPIALGPDGSAYVSAYGGILRVHDTNDRPRTPLPADTP</sequence>
<dbReference type="InterPro" id="IPR011047">
    <property type="entry name" value="Quinoprotein_ADH-like_sf"/>
</dbReference>
<reference evidence="1 2" key="1">
    <citation type="journal article" date="2019" name="Microbiol. Resour. Announc.">
        <title>Draft Genome Sequence of the Most Traditional epsilon-Poly-l-Lysine Producer, Streptomyces albulus NBRC14147.</title>
        <authorList>
            <person name="Yamanaka K."/>
            <person name="Hamano Y."/>
        </authorList>
    </citation>
    <scope>NUCLEOTIDE SEQUENCE [LARGE SCALE GENOMIC DNA]</scope>
    <source>
        <strain evidence="1 2">NBRC 14147</strain>
    </source>
</reference>
<dbReference type="SUPFAM" id="SSF50998">
    <property type="entry name" value="Quinoprotein alcohol dehydrogenase-like"/>
    <property type="match status" value="1"/>
</dbReference>
<dbReference type="Gene3D" id="2.130.10.10">
    <property type="entry name" value="YVTN repeat-like/Quinoprotein amine dehydrogenase"/>
    <property type="match status" value="1"/>
</dbReference>
<protein>
    <recommendedName>
        <fullName evidence="3">SMP-30/Gluconolactonase/LRE-like region domain-containing protein</fullName>
    </recommendedName>
</protein>
<organism evidence="1 2">
    <name type="scientific">Streptomyces noursei</name>
    <name type="common">Streptomyces albulus</name>
    <dbReference type="NCBI Taxonomy" id="1971"/>
    <lineage>
        <taxon>Bacteria</taxon>
        <taxon>Bacillati</taxon>
        <taxon>Actinomycetota</taxon>
        <taxon>Actinomycetes</taxon>
        <taxon>Kitasatosporales</taxon>
        <taxon>Streptomycetaceae</taxon>
        <taxon>Streptomyces</taxon>
    </lineage>
</organism>
<dbReference type="Proteomes" id="UP000288351">
    <property type="component" value="Unassembled WGS sequence"/>
</dbReference>
<dbReference type="RefSeq" id="WP_020929315.1">
    <property type="nucleotide sequence ID" value="NZ_BHXC01000006.1"/>
</dbReference>
<evidence type="ECO:0008006" key="3">
    <source>
        <dbReference type="Google" id="ProtNLM"/>
    </source>
</evidence>
<comment type="caution">
    <text evidence="1">The sequence shown here is derived from an EMBL/GenBank/DDBJ whole genome shotgun (WGS) entry which is preliminary data.</text>
</comment>
<evidence type="ECO:0000313" key="2">
    <source>
        <dbReference type="Proteomes" id="UP000288351"/>
    </source>
</evidence>
<dbReference type="InterPro" id="IPR015943">
    <property type="entry name" value="WD40/YVTN_repeat-like_dom_sf"/>
</dbReference>
<dbReference type="AlphaFoldDB" id="A0A401QX54"/>
<dbReference type="EMBL" id="BHXC01000006">
    <property type="protein sequence ID" value="GCB89892.1"/>
    <property type="molecule type" value="Genomic_DNA"/>
</dbReference>
<evidence type="ECO:0000313" key="1">
    <source>
        <dbReference type="EMBL" id="GCB89892.1"/>
    </source>
</evidence>
<gene>
    <name evidence="1" type="ORF">SALB_02585</name>
</gene>
<accession>A0A401QX54</accession>
<name>A0A401QX54_STRNR</name>
<proteinExistence type="predicted"/>